<organism evidence="7">
    <name type="scientific">Alloyangia mangrovi</name>
    <dbReference type="NCBI Taxonomy" id="1779329"/>
    <lineage>
        <taxon>Bacteria</taxon>
        <taxon>Pseudomonadati</taxon>
        <taxon>Pseudomonadota</taxon>
        <taxon>Alphaproteobacteria</taxon>
        <taxon>Rhodobacterales</taxon>
        <taxon>Roseobacteraceae</taxon>
        <taxon>Alloyangia</taxon>
    </lineage>
</organism>
<dbReference type="OrthoDB" id="9812532at2"/>
<dbReference type="InterPro" id="IPR005493">
    <property type="entry name" value="RraA/RraA-like"/>
</dbReference>
<feature type="binding site" evidence="5">
    <location>
        <begin position="97"/>
        <end position="100"/>
    </location>
    <ligand>
        <name>substrate</name>
    </ligand>
</feature>
<dbReference type="GO" id="GO:0046872">
    <property type="term" value="F:metal ion binding"/>
    <property type="evidence" value="ECO:0007669"/>
    <property type="project" value="UniProtKB-KW"/>
</dbReference>
<dbReference type="RefSeq" id="WP_095881467.1">
    <property type="nucleotide sequence ID" value="NZ_NTHN02000017.1"/>
</dbReference>
<evidence type="ECO:0000256" key="4">
    <source>
        <dbReference type="ARBA" id="ARBA00030169"/>
    </source>
</evidence>
<feature type="binding site" evidence="5">
    <location>
        <position position="119"/>
    </location>
    <ligand>
        <name>substrate</name>
    </ligand>
</feature>
<dbReference type="PANTHER" id="PTHR33254:SF4">
    <property type="entry name" value="4-HYDROXY-4-METHYL-2-OXOGLUTARATE ALDOLASE 3-RELATED"/>
    <property type="match status" value="1"/>
</dbReference>
<reference evidence="6" key="3">
    <citation type="submission" date="2024-05" db="EMBL/GenBank/DDBJ databases">
        <title>Yangia mangrovi SAOS 153D genome.</title>
        <authorList>
            <person name="Verma A."/>
            <person name="Pal Y."/>
            <person name="Sundharam S."/>
            <person name="Bisht B."/>
            <person name="Srinivasan K."/>
        </authorList>
    </citation>
    <scope>NUCLEOTIDE SEQUENCE</scope>
    <source>
        <strain evidence="6">SAOS 153D</strain>
    </source>
</reference>
<comment type="cofactor">
    <cofactor evidence="5">
        <name>Mg(2+)</name>
        <dbReference type="ChEBI" id="CHEBI:18420"/>
    </cofactor>
</comment>
<dbReference type="AlphaFoldDB" id="A0A2A3JXW3"/>
<keyword evidence="8" id="KW-1185">Reference proteome</keyword>
<proteinExistence type="predicted"/>
<dbReference type="Proteomes" id="UP000217448">
    <property type="component" value="Unassembled WGS sequence"/>
</dbReference>
<reference evidence="7" key="1">
    <citation type="submission" date="2017-09" db="EMBL/GenBank/DDBJ databases">
        <title>Yangia sp. SAOS 153D whole genome sequencing.</title>
        <authorList>
            <person name="Verma A."/>
            <person name="Krishnamurthi S."/>
        </authorList>
    </citation>
    <scope>NUCLEOTIDE SEQUENCE [LARGE SCALE GENOMIC DNA]</scope>
    <source>
        <strain evidence="7">SAOS 153D</strain>
    </source>
</reference>
<dbReference type="EMBL" id="NTHN02000017">
    <property type="protein sequence ID" value="MCT4370820.1"/>
    <property type="molecule type" value="Genomic_DNA"/>
</dbReference>
<evidence type="ECO:0000256" key="3">
    <source>
        <dbReference type="ARBA" id="ARBA00029596"/>
    </source>
</evidence>
<dbReference type="PANTHER" id="PTHR33254">
    <property type="entry name" value="4-HYDROXY-4-METHYL-2-OXOGLUTARATE ALDOLASE 3-RELATED"/>
    <property type="match status" value="1"/>
</dbReference>
<feature type="binding site" evidence="5">
    <location>
        <position position="120"/>
    </location>
    <ligand>
        <name>Mg(2+)</name>
        <dbReference type="ChEBI" id="CHEBI:18420"/>
    </ligand>
</feature>
<evidence type="ECO:0000256" key="1">
    <source>
        <dbReference type="ARBA" id="ARBA00001968"/>
    </source>
</evidence>
<protein>
    <recommendedName>
        <fullName evidence="2">Putative 4-hydroxy-4-methyl-2-oxoglutarate aldolase</fullName>
    </recommendedName>
    <alternativeName>
        <fullName evidence="3">Regulator of ribonuclease activity homolog</fullName>
    </alternativeName>
    <alternativeName>
        <fullName evidence="4">RraA-like protein</fullName>
    </alternativeName>
</protein>
<comment type="cofactor">
    <cofactor evidence="1">
        <name>a divalent metal cation</name>
        <dbReference type="ChEBI" id="CHEBI:60240"/>
    </cofactor>
</comment>
<evidence type="ECO:0000313" key="7">
    <source>
        <dbReference type="EMBL" id="PBD20035.1"/>
    </source>
</evidence>
<dbReference type="InterPro" id="IPR036704">
    <property type="entry name" value="RraA/RraA-like_sf"/>
</dbReference>
<dbReference type="SUPFAM" id="SSF89562">
    <property type="entry name" value="RraA-like"/>
    <property type="match status" value="1"/>
</dbReference>
<evidence type="ECO:0000313" key="8">
    <source>
        <dbReference type="Proteomes" id="UP000217448"/>
    </source>
</evidence>
<keyword evidence="5" id="KW-0460">Magnesium</keyword>
<evidence type="ECO:0000256" key="2">
    <source>
        <dbReference type="ARBA" id="ARBA00016549"/>
    </source>
</evidence>
<evidence type="ECO:0000256" key="5">
    <source>
        <dbReference type="PIRSR" id="PIRSR605493-1"/>
    </source>
</evidence>
<keyword evidence="5" id="KW-0479">Metal-binding</keyword>
<reference evidence="8" key="2">
    <citation type="submission" date="2023-07" db="EMBL/GenBank/DDBJ databases">
        <title>Yangia mangrovi SAOS 153D genome.</title>
        <authorList>
            <person name="Verma A."/>
            <person name="Pal Y."/>
            <person name="Sundharam S."/>
            <person name="Bisht B."/>
            <person name="Srinivasan K."/>
        </authorList>
    </citation>
    <scope>NUCLEOTIDE SEQUENCE [LARGE SCALE GENOMIC DNA]</scope>
    <source>
        <strain evidence="8">SAOS 153D</strain>
    </source>
</reference>
<dbReference type="Gene3D" id="3.50.30.40">
    <property type="entry name" value="Ribonuclease E inhibitor RraA/RraA-like"/>
    <property type="match status" value="1"/>
</dbReference>
<evidence type="ECO:0000313" key="6">
    <source>
        <dbReference type="EMBL" id="MCT4370820.1"/>
    </source>
</evidence>
<dbReference type="CDD" id="cd16841">
    <property type="entry name" value="RraA_family"/>
    <property type="match status" value="1"/>
</dbReference>
<comment type="caution">
    <text evidence="7">The sequence shown here is derived from an EMBL/GenBank/DDBJ whole genome shotgun (WGS) entry which is preliminary data.</text>
</comment>
<dbReference type="Pfam" id="PF03737">
    <property type="entry name" value="RraA-like"/>
    <property type="match status" value="1"/>
</dbReference>
<sequence>MTNMFERFKALGTALVSDVLDEAGYHSQTLDPTLGPVGAFEPACGLAICVSGERSVATRTAAGPDATLPLYNLPTLAQPGGVLVFATSGFRGGGVTGELLALDLKSAGVIGLVTDGMVRDKTALAQIGLNVVAAGVIPTNGARRFQITGWGQSVTLPGPEGGRVRIAPGDLVLMDADGVLIIPNDAAARVLEMAEELARKEEILKSNTNTQSAEVRAKARAERMSHMVWLRHPEVSR</sequence>
<dbReference type="EMBL" id="NTHN01000078">
    <property type="protein sequence ID" value="PBD20035.1"/>
    <property type="molecule type" value="Genomic_DNA"/>
</dbReference>
<accession>A0A2A3JXW3</accession>
<gene>
    <name evidence="6" type="ORF">CLG85_011020</name>
    <name evidence="7" type="ORF">CLG85_06145</name>
</gene>
<name>A0A2A3JXW3_9RHOB</name>